<dbReference type="RefSeq" id="WP_330198243.1">
    <property type="nucleotide sequence ID" value="NZ_JAZDRP010000002.1"/>
</dbReference>
<keyword evidence="1" id="KW-0472">Membrane</keyword>
<name>A0ABU7LNW5_9PROT</name>
<keyword evidence="3" id="KW-1185">Reference proteome</keyword>
<dbReference type="Proteomes" id="UP001354971">
    <property type="component" value="Unassembled WGS sequence"/>
</dbReference>
<evidence type="ECO:0000313" key="2">
    <source>
        <dbReference type="EMBL" id="MEE2525582.1"/>
    </source>
</evidence>
<reference evidence="2 3" key="1">
    <citation type="submission" date="2024-01" db="EMBL/GenBank/DDBJ databases">
        <title>Hyphobacterium bacterium isolated from marine sediment.</title>
        <authorList>
            <person name="Zhao S."/>
        </authorList>
    </citation>
    <scope>NUCLEOTIDE SEQUENCE [LARGE SCALE GENOMIC DNA]</scope>
    <source>
        <strain evidence="3">HN65</strain>
    </source>
</reference>
<gene>
    <name evidence="2" type="ORF">V0U79_04330</name>
</gene>
<keyword evidence="1" id="KW-0812">Transmembrane</keyword>
<comment type="caution">
    <text evidence="2">The sequence shown here is derived from an EMBL/GenBank/DDBJ whole genome shotgun (WGS) entry which is preliminary data.</text>
</comment>
<accession>A0ABU7LNW5</accession>
<feature type="transmembrane region" description="Helical" evidence="1">
    <location>
        <begin position="62"/>
        <end position="84"/>
    </location>
</feature>
<keyword evidence="1" id="KW-1133">Transmembrane helix</keyword>
<evidence type="ECO:0000256" key="1">
    <source>
        <dbReference type="SAM" id="Phobius"/>
    </source>
</evidence>
<organism evidence="2 3">
    <name type="scientific">Hyphobacterium lacteum</name>
    <dbReference type="NCBI Taxonomy" id="3116575"/>
    <lineage>
        <taxon>Bacteria</taxon>
        <taxon>Pseudomonadati</taxon>
        <taxon>Pseudomonadota</taxon>
        <taxon>Alphaproteobacteria</taxon>
        <taxon>Maricaulales</taxon>
        <taxon>Maricaulaceae</taxon>
        <taxon>Hyphobacterium</taxon>
    </lineage>
</organism>
<protein>
    <submittedName>
        <fullName evidence="2">Uncharacterized protein</fullName>
    </submittedName>
</protein>
<sequence>MTLPELSAQLSDPNNRKRIIDITAILSVVAIALIVGSETLFTSFALVWAVTSQMHLAPLFSYPLFAAALIVALGATGFLARLAWQSETDPANR</sequence>
<dbReference type="EMBL" id="JAZDRP010000002">
    <property type="protein sequence ID" value="MEE2525582.1"/>
    <property type="molecule type" value="Genomic_DNA"/>
</dbReference>
<proteinExistence type="predicted"/>
<feature type="transmembrane region" description="Helical" evidence="1">
    <location>
        <begin position="24"/>
        <end position="50"/>
    </location>
</feature>
<evidence type="ECO:0000313" key="3">
    <source>
        <dbReference type="Proteomes" id="UP001354971"/>
    </source>
</evidence>